<sequence length="439" mass="49112">MARGTKRSASQVKPLEEPSGDADVTVTIEHCEDENHKNLNNHKSGQEQGLCRRRDGIVRCTRCHDAHKRKLLAVGSRGLDLAAHFRLRRSIPSVEVIPSSPEADDEREVYESKATAQMPIEVSNCWTPKPAKSAPAAPLDDGVESTDVPPSEISDAAPKVLHIGCDVCPRWYVVDQVLFDHWREEKFTCCMIGERCGRKETRTTLVSCGGVPGMVTRMGRPHIMRQSRPRILPLGFWDIWRPGTTLCTIAPQVFAAPIATAGRERLVQAQNLLNTAFDEEEAPSKTIAFLLGLRRRRSRGAKVQAPKVWLLWQESESDPGHMVGAAILSWQRYTTVGPRELQGGVVLEYIARLPGHGAKAYYLIQAAEEVALLLGHTEIFSACDLNQDGRAFDGRALPALVAHQNWGFKDTDQKEWRDRRLEFYDPDCNVHFMVKRVGQ</sequence>
<name>A0A812X5T0_SYMPI</name>
<reference evidence="2" key="1">
    <citation type="submission" date="2021-02" db="EMBL/GenBank/DDBJ databases">
        <authorList>
            <person name="Dougan E. K."/>
            <person name="Rhodes N."/>
            <person name="Thang M."/>
            <person name="Chan C."/>
        </authorList>
    </citation>
    <scope>NUCLEOTIDE SEQUENCE</scope>
</reference>
<dbReference type="Proteomes" id="UP000649617">
    <property type="component" value="Unassembled WGS sequence"/>
</dbReference>
<proteinExistence type="predicted"/>
<keyword evidence="3" id="KW-1185">Reference proteome</keyword>
<evidence type="ECO:0000313" key="2">
    <source>
        <dbReference type="EMBL" id="CAE7707296.1"/>
    </source>
</evidence>
<dbReference type="OrthoDB" id="429518at2759"/>
<feature type="compositionally biased region" description="Low complexity" evidence="1">
    <location>
        <begin position="128"/>
        <end position="138"/>
    </location>
</feature>
<evidence type="ECO:0000313" key="3">
    <source>
        <dbReference type="Proteomes" id="UP000649617"/>
    </source>
</evidence>
<dbReference type="EMBL" id="CAJNIZ010044986">
    <property type="protein sequence ID" value="CAE7707296.1"/>
    <property type="molecule type" value="Genomic_DNA"/>
</dbReference>
<evidence type="ECO:0000256" key="1">
    <source>
        <dbReference type="SAM" id="MobiDB-lite"/>
    </source>
</evidence>
<accession>A0A812X5T0</accession>
<dbReference type="AlphaFoldDB" id="A0A812X5T0"/>
<comment type="caution">
    <text evidence="2">The sequence shown here is derived from an EMBL/GenBank/DDBJ whole genome shotgun (WGS) entry which is preliminary data.</text>
</comment>
<feature type="region of interest" description="Disordered" evidence="1">
    <location>
        <begin position="127"/>
        <end position="151"/>
    </location>
</feature>
<protein>
    <submittedName>
        <fullName evidence="2">Uncharacterized protein</fullName>
    </submittedName>
</protein>
<gene>
    <name evidence="2" type="ORF">SPIL2461_LOCUS19983</name>
</gene>
<feature type="region of interest" description="Disordered" evidence="1">
    <location>
        <begin position="1"/>
        <end position="22"/>
    </location>
</feature>
<organism evidence="2 3">
    <name type="scientific">Symbiodinium pilosum</name>
    <name type="common">Dinoflagellate</name>
    <dbReference type="NCBI Taxonomy" id="2952"/>
    <lineage>
        <taxon>Eukaryota</taxon>
        <taxon>Sar</taxon>
        <taxon>Alveolata</taxon>
        <taxon>Dinophyceae</taxon>
        <taxon>Suessiales</taxon>
        <taxon>Symbiodiniaceae</taxon>
        <taxon>Symbiodinium</taxon>
    </lineage>
</organism>